<proteinExistence type="predicted"/>
<dbReference type="AlphaFoldDB" id="A0A8C4WYC2"/>
<reference evidence="1" key="1">
    <citation type="submission" date="2025-08" db="UniProtKB">
        <authorList>
            <consortium name="Ensembl"/>
        </authorList>
    </citation>
    <scope>IDENTIFICATION</scope>
</reference>
<name>A0A8C4WYC2_EPTBU</name>
<dbReference type="Ensembl" id="ENSEBUT00000019854.1">
    <property type="protein sequence ID" value="ENSEBUP00000019278.1"/>
    <property type="gene ID" value="ENSEBUG00000011997.1"/>
</dbReference>
<organism evidence="1 2">
    <name type="scientific">Eptatretus burgeri</name>
    <name type="common">Inshore hagfish</name>
    <dbReference type="NCBI Taxonomy" id="7764"/>
    <lineage>
        <taxon>Eukaryota</taxon>
        <taxon>Metazoa</taxon>
        <taxon>Chordata</taxon>
        <taxon>Craniata</taxon>
        <taxon>Vertebrata</taxon>
        <taxon>Cyclostomata</taxon>
        <taxon>Myxini</taxon>
        <taxon>Myxiniformes</taxon>
        <taxon>Myxinidae</taxon>
        <taxon>Eptatretinae</taxon>
        <taxon>Eptatretus</taxon>
    </lineage>
</organism>
<sequence>MERSVRFERRPEIFEAHTVKEDGGRRGEGSDEGGGGKDCIWGIMWDSIHDSGCRTPLTHMVFWDICRCGRHFEIHVTAEEFHKGQLMCCGTWGAVCVDSLLSMGTMLGEKGRGNIRLLALYAWFALGPVDLHFDGVGHWHFGVLSMIHLDSSPGFRVGLLATQWTDHLC</sequence>
<dbReference type="Proteomes" id="UP000694388">
    <property type="component" value="Unplaced"/>
</dbReference>
<protein>
    <submittedName>
        <fullName evidence="1">Uncharacterized protein</fullName>
    </submittedName>
</protein>
<evidence type="ECO:0000313" key="1">
    <source>
        <dbReference type="Ensembl" id="ENSEBUP00000019278.1"/>
    </source>
</evidence>
<keyword evidence="2" id="KW-1185">Reference proteome</keyword>
<evidence type="ECO:0000313" key="2">
    <source>
        <dbReference type="Proteomes" id="UP000694388"/>
    </source>
</evidence>
<reference evidence="1" key="2">
    <citation type="submission" date="2025-09" db="UniProtKB">
        <authorList>
            <consortium name="Ensembl"/>
        </authorList>
    </citation>
    <scope>IDENTIFICATION</scope>
</reference>
<accession>A0A8C4WYC2</accession>